<dbReference type="InterPro" id="IPR000055">
    <property type="entry name" value="Restrct_endonuc_typeI_TRD"/>
</dbReference>
<comment type="similarity">
    <text evidence="1">Belongs to the type-I restriction system S methylase family.</text>
</comment>
<dbReference type="PANTHER" id="PTHR43140:SF1">
    <property type="entry name" value="TYPE I RESTRICTION ENZYME ECOKI SPECIFICITY SUBUNIT"/>
    <property type="match status" value="1"/>
</dbReference>
<accession>A0A5L4DD73</accession>
<reference evidence="6" key="1">
    <citation type="submission" date="2018-05" db="EMBL/GenBank/DDBJ databases">
        <authorList>
            <consortium name="PulseNet: The National Subtyping Network for Foodborne Disease Surveillance"/>
            <person name="Tarr C.L."/>
            <person name="Trees E."/>
            <person name="Katz L.S."/>
            <person name="Carleton-Romer H.A."/>
            <person name="Stroika S."/>
            <person name="Kucerova Z."/>
            <person name="Roache K.F."/>
            <person name="Sabol A.L."/>
            <person name="Besser J."/>
            <person name="Gerner-Smidt P."/>
        </authorList>
    </citation>
    <scope>NUCLEOTIDE SEQUENCE</scope>
    <source>
        <strain evidence="6">D2813</strain>
    </source>
</reference>
<evidence type="ECO:0000256" key="1">
    <source>
        <dbReference type="ARBA" id="ARBA00010923"/>
    </source>
</evidence>
<evidence type="ECO:0000256" key="3">
    <source>
        <dbReference type="ARBA" id="ARBA00023125"/>
    </source>
</evidence>
<dbReference type="InterPro" id="IPR044946">
    <property type="entry name" value="Restrct_endonuc_typeI_TRD_sf"/>
</dbReference>
<dbReference type="Gene3D" id="3.90.220.20">
    <property type="entry name" value="DNA methylase specificity domains"/>
    <property type="match status" value="2"/>
</dbReference>
<evidence type="ECO:0000313" key="6">
    <source>
        <dbReference type="EMBL" id="EAJ7104329.1"/>
    </source>
</evidence>
<sequence>MKTDTLKKSLLDYAIKGKLTAKFRRENSELSAFDELEIYNDKIREKRKNLEKELKTLESKLKKAPTRHCETSAGSRGKTSEAVQGVAEAGFFSNPQTKHELKSQIQSLKKELAKCKEITPLNLSEAPFEIPNSWAWVKLGDICEIVSGGTPSRDKIEYWHNGTIPWVKIADVKNNVVNQTQEFITELGLENSSAKIFKKGTLLYTIFATLGETAILNIDAATNQAIAALIEAYDYDTKFLMYCLMSMKDYVNSLGRGVAQNNINQTMLKNFTIPLPPLCEQQEIVGKLDLLVSLANDFAITKENLKRIEKRIEKSLLKLALEGSLSKLYRRSSPTLCAFDEISTYNDEIKQKRKDLEKEFKKCEKEFKLEKDKDKKALFKSQIQILKKEIAKCKEITPLNLSESPFTIPNSWAWVKLGDICEMKKGPFGSAITKDMFIPNGNNAVKIYEQKNAIQKSETLGEYYISLEHFEKLKQFEVFENDIIVSCAGTIGEIFRIPKNAPKGIINQALMKIKLVNEEWIPYFMIFFDFLIKQKSQENSKGSAIKNIPPLDILKNFTIPLPPLKEQEHITQILDTLFTLKKGLRVD</sequence>
<dbReference type="InterPro" id="IPR051212">
    <property type="entry name" value="Type-I_RE_S_subunit"/>
</dbReference>
<protein>
    <recommendedName>
        <fullName evidence="5">Type I restriction modification DNA specificity domain-containing protein</fullName>
    </recommendedName>
</protein>
<dbReference type="EMBL" id="AACABH010000007">
    <property type="protein sequence ID" value="EAJ7104329.1"/>
    <property type="molecule type" value="Genomic_DNA"/>
</dbReference>
<evidence type="ECO:0000256" key="2">
    <source>
        <dbReference type="ARBA" id="ARBA00022747"/>
    </source>
</evidence>
<dbReference type="GO" id="GO:0009307">
    <property type="term" value="P:DNA restriction-modification system"/>
    <property type="evidence" value="ECO:0007669"/>
    <property type="project" value="UniProtKB-KW"/>
</dbReference>
<keyword evidence="4" id="KW-0175">Coiled coil</keyword>
<feature type="domain" description="Type I restriction modification DNA specificity" evidence="5">
    <location>
        <begin position="410"/>
        <end position="581"/>
    </location>
</feature>
<dbReference type="GO" id="GO:0003677">
    <property type="term" value="F:DNA binding"/>
    <property type="evidence" value="ECO:0007669"/>
    <property type="project" value="UniProtKB-KW"/>
</dbReference>
<proteinExistence type="inferred from homology"/>
<name>A0A5L4DD73_CAMUP</name>
<dbReference type="CDD" id="cd17296">
    <property type="entry name" value="RMtype1_S_MmaC5ORF1169P_TRD1-CR1_like"/>
    <property type="match status" value="1"/>
</dbReference>
<evidence type="ECO:0000256" key="4">
    <source>
        <dbReference type="SAM" id="Coils"/>
    </source>
</evidence>
<feature type="coiled-coil region" evidence="4">
    <location>
        <begin position="33"/>
        <end position="67"/>
    </location>
</feature>
<evidence type="ECO:0000259" key="5">
    <source>
        <dbReference type="Pfam" id="PF01420"/>
    </source>
</evidence>
<dbReference type="Pfam" id="PF01420">
    <property type="entry name" value="Methylase_S"/>
    <property type="match status" value="2"/>
</dbReference>
<dbReference type="AlphaFoldDB" id="A0A5L4DD73"/>
<dbReference type="SUPFAM" id="SSF116734">
    <property type="entry name" value="DNA methylase specificity domain"/>
    <property type="match status" value="2"/>
</dbReference>
<feature type="domain" description="Type I restriction modification DNA specificity" evidence="5">
    <location>
        <begin position="132"/>
        <end position="309"/>
    </location>
</feature>
<dbReference type="PANTHER" id="PTHR43140">
    <property type="entry name" value="TYPE-1 RESTRICTION ENZYME ECOKI SPECIFICITY PROTEIN"/>
    <property type="match status" value="1"/>
</dbReference>
<keyword evidence="3" id="KW-0238">DNA-binding</keyword>
<feature type="coiled-coil region" evidence="4">
    <location>
        <begin position="339"/>
        <end position="389"/>
    </location>
</feature>
<comment type="caution">
    <text evidence="6">The sequence shown here is derived from an EMBL/GenBank/DDBJ whole genome shotgun (WGS) entry which is preliminary data.</text>
</comment>
<gene>
    <name evidence="6" type="ORF">YZ54_02260</name>
</gene>
<organism evidence="6">
    <name type="scientific">Campylobacter upsaliensis</name>
    <dbReference type="NCBI Taxonomy" id="28080"/>
    <lineage>
        <taxon>Bacteria</taxon>
        <taxon>Pseudomonadati</taxon>
        <taxon>Campylobacterota</taxon>
        <taxon>Epsilonproteobacteria</taxon>
        <taxon>Campylobacterales</taxon>
        <taxon>Campylobacteraceae</taxon>
        <taxon>Campylobacter</taxon>
    </lineage>
</organism>
<keyword evidence="2" id="KW-0680">Restriction system</keyword>